<protein>
    <submittedName>
        <fullName evidence="1">Lysine-specific demethylase 2A</fullName>
    </submittedName>
</protein>
<sequence length="168" mass="18793">MAESDDDFHIDFGHRIWYHILHEEEKELDRMYTQEDVVFGNFLHSFNIPCSSTSTALRIAAGASKDSRYPFYYEMCLVCAGGIPLLPGQYLPLTPSTSNGLTATLKIRRPLFGKIKRRLTEPGSSSHHLSTTADPFELEDWNLLGKLEAAGHKKCVPTGIRAALAPRT</sequence>
<proteinExistence type="predicted"/>
<accession>A0AAD3N9C0</accession>
<dbReference type="Proteomes" id="UP001279410">
    <property type="component" value="Unassembled WGS sequence"/>
</dbReference>
<comment type="caution">
    <text evidence="1">The sequence shown here is derived from an EMBL/GenBank/DDBJ whole genome shotgun (WGS) entry which is preliminary data.</text>
</comment>
<gene>
    <name evidence="1" type="ORF">AKAME5_002155900</name>
</gene>
<keyword evidence="2" id="KW-1185">Reference proteome</keyword>
<dbReference type="EMBL" id="BRZM01000373">
    <property type="protein sequence ID" value="GLD70242.1"/>
    <property type="molecule type" value="Genomic_DNA"/>
</dbReference>
<evidence type="ECO:0000313" key="2">
    <source>
        <dbReference type="Proteomes" id="UP001279410"/>
    </source>
</evidence>
<dbReference type="AlphaFoldDB" id="A0AAD3N9C0"/>
<name>A0AAD3N9C0_LATJO</name>
<organism evidence="1 2">
    <name type="scientific">Lates japonicus</name>
    <name type="common">Japanese lates</name>
    <dbReference type="NCBI Taxonomy" id="270547"/>
    <lineage>
        <taxon>Eukaryota</taxon>
        <taxon>Metazoa</taxon>
        <taxon>Chordata</taxon>
        <taxon>Craniata</taxon>
        <taxon>Vertebrata</taxon>
        <taxon>Euteleostomi</taxon>
        <taxon>Actinopterygii</taxon>
        <taxon>Neopterygii</taxon>
        <taxon>Teleostei</taxon>
        <taxon>Neoteleostei</taxon>
        <taxon>Acanthomorphata</taxon>
        <taxon>Carangaria</taxon>
        <taxon>Carangaria incertae sedis</taxon>
        <taxon>Centropomidae</taxon>
        <taxon>Lates</taxon>
    </lineage>
</organism>
<evidence type="ECO:0000313" key="1">
    <source>
        <dbReference type="EMBL" id="GLD70242.1"/>
    </source>
</evidence>
<reference evidence="1" key="1">
    <citation type="submission" date="2022-08" db="EMBL/GenBank/DDBJ databases">
        <title>Genome sequencing of akame (Lates japonicus).</title>
        <authorList>
            <person name="Hashiguchi Y."/>
            <person name="Takahashi H."/>
        </authorList>
    </citation>
    <scope>NUCLEOTIDE SEQUENCE</scope>
    <source>
        <strain evidence="1">Kochi</strain>
    </source>
</reference>